<feature type="region of interest" description="Disordered" evidence="1">
    <location>
        <begin position="29"/>
        <end position="117"/>
    </location>
</feature>
<feature type="compositionally biased region" description="Basic and acidic residues" evidence="1">
    <location>
        <begin position="673"/>
        <end position="695"/>
    </location>
</feature>
<sequence length="1707" mass="183915">MCCLHNLRITSGLPLCWCSQRTGKLPNLSRMMRRSRISVRPNVRPGARALTSSQDGQSSQAAADTGQATQREDMQSLTTETEPAEDKPDGTVPSSENLTPDMKKTEQSSGGSDTTASVLQRRKRFSALPNLAKPRVTIASSRAAVRLPKTPPSKVLNLPSAEALTSMENSTAQGLRSPRWRRASGGGKPSKIQGKLAPLSPSVLASAKHAPLSLSVLASAKHAPLSPSVLASAKHAPLSPSVLASGKQAPLSPSALASAKHAPLSPSALASGKQAPLSSTVPAPGPVPEGRKENETSGPPLCTKSSELEKSSQEQNPLPEPAPVSAVQSAKHSATSDRERIRKLRELIKQEQRKQKKRKSGKSHICEHSIPQDHHKMTMRDLIYYLPESNPMKSYSVEENRPAEKVISPEKIIPPSPNRELPEQPQDLGEGEEEQEEDEEEDQEGGEPAGEDQLVVPRVKVAEDGTLILDEESLTVEVLRTKGPNLAEENDPIFERGSSTTYSSFRKTVYTKPWSNNETEMFFMAISMVGTDFSLIGQLFPHRARTEIKNKFKKEERENSWRIDKAFKEKRRFDLEFFSKHLERVLAEEARKKRKKSKTKGSVGQKNKTSIPKGRNATAQRAPSDRSASEELDSDVVEADSETAEKENEDCTNVAEAGANTAAAKTSHKRKSREGEETPHERSEEGLGLKKNRLEDEGDVSEDCEGPVCDVPAVPDVDGLKKPESSIRGRGGPEIKPAQLSRGRFQRPTPNLGARWAKKMVPQPREKSTDVDVENSSSAGERLSDPQEQNVHKPTRREQKRAQKADLVNESSSASTSYPKGVAPKGQGKQTAGPGRRAKPRPNLSAAQKKPKLVTLRASLPEDNEEEEPDETHPEEDFRYPINPEEQNQAPAFVPLSLRSPQPVPVDIEETMEELEISMNDELVVSTDHQLDLLVDVIEFLSPDHVAGSEESYNEAARTLLTIRNPELLSLAAPAYSREVVITEESHHILLDETEPGESLTSESTDQLQCGAEQPQTASCDLPAAEASQSATLSMDEMDSITLTPVEEFGSESVRSEVVIKTQRCETSSLEHTTVPEESHSQERAAPACTGGTHDGALGPEPSVQNVLPSRRSRFPKPKPNLLRTTRTPRVTPAQCTENSALAPVETEAMGSSPKEQGRGSQESKDMLCQEEPPCVGDSLGEKLGSGSSNQSVPPDGSARQLPKPVMDRGVRGPCVTQPLSSPLAPCAAYRLTEEGTSASSVNGMRAEMDKNKGHTSAEDRRTTGQSQMNLVEAEEAEGTSSLGTKQCSEDGGGKIHETSVSIDTVQEAASLHADGSLSAAVSCHTAEGQPPTYILTLFEVSPPLLGGLDSGADAPGTITAELLSPLLFVDEQLVPPATQTEAHSCGPLVVEMCGEHSQEPHPLAPVSEEQEEPPAHSSIPEGSGKPSTGVTSHSMASPVDSCESISLTVVPSDESGVESISRQASPPLKKRKMPVRREKDHLQVKPCSGTRHCEDPTEDGQTIFSTEHLQPTPDQTSPQSSSPHPTALNPKARPRSPEPGPSATEDPPQGIVGCSDLPEYRGSTTITESTESSSADAEPQISQQAVPVTSSGLLTRAGRKPRGFLSFISDKSTARPAGAPRSARPACPRPQVNTSRTGRRAATVSTPPSRARPADSPTAAKFSTSPVSASVQDEASSVKASKTDKEPTSVSEFFFSDIFTQVEEPE</sequence>
<dbReference type="InterPro" id="IPR039467">
    <property type="entry name" value="TFIIIB_B''_Myb"/>
</dbReference>
<dbReference type="InterPro" id="IPR009057">
    <property type="entry name" value="Homeodomain-like_sf"/>
</dbReference>
<dbReference type="Gene3D" id="1.10.10.60">
    <property type="entry name" value="Homeodomain-like"/>
    <property type="match status" value="1"/>
</dbReference>
<feature type="compositionally biased region" description="Basic and acidic residues" evidence="1">
    <location>
        <begin position="364"/>
        <end position="373"/>
    </location>
</feature>
<accession>A0A9Q1HU45</accession>
<feature type="compositionally biased region" description="Polar residues" evidence="1">
    <location>
        <begin position="1662"/>
        <end position="1681"/>
    </location>
</feature>
<dbReference type="Proteomes" id="UP001152803">
    <property type="component" value="Unassembled WGS sequence"/>
</dbReference>
<feature type="compositionally biased region" description="Polar residues" evidence="1">
    <location>
        <begin position="107"/>
        <end position="117"/>
    </location>
</feature>
<feature type="compositionally biased region" description="Polar residues" evidence="1">
    <location>
        <begin position="1581"/>
        <end position="1594"/>
    </location>
</feature>
<protein>
    <recommendedName>
        <fullName evidence="2">Myb-like domain-containing protein</fullName>
    </recommendedName>
</protein>
<feature type="region of interest" description="Disordered" evidence="1">
    <location>
        <begin position="394"/>
        <end position="455"/>
    </location>
</feature>
<dbReference type="GO" id="GO:0070898">
    <property type="term" value="P:RNA polymerase III preinitiation complex assembly"/>
    <property type="evidence" value="ECO:0007669"/>
    <property type="project" value="TreeGrafter"/>
</dbReference>
<dbReference type="GO" id="GO:0001156">
    <property type="term" value="F:TFIIIC-class transcription factor complex binding"/>
    <property type="evidence" value="ECO:0007669"/>
    <property type="project" value="TreeGrafter"/>
</dbReference>
<feature type="compositionally biased region" description="Low complexity" evidence="1">
    <location>
        <begin position="707"/>
        <end position="717"/>
    </location>
</feature>
<evidence type="ECO:0000313" key="3">
    <source>
        <dbReference type="EMBL" id="KAJ8261335.1"/>
    </source>
</evidence>
<feature type="compositionally biased region" description="Polar residues" evidence="1">
    <location>
        <begin position="1500"/>
        <end position="1510"/>
    </location>
</feature>
<evidence type="ECO:0000256" key="1">
    <source>
        <dbReference type="SAM" id="MobiDB-lite"/>
    </source>
</evidence>
<dbReference type="CDD" id="cd00167">
    <property type="entry name" value="SANT"/>
    <property type="match status" value="1"/>
</dbReference>
<dbReference type="SUPFAM" id="SSF46689">
    <property type="entry name" value="Homeodomain-like"/>
    <property type="match status" value="1"/>
</dbReference>
<feature type="compositionally biased region" description="Low complexity" evidence="1">
    <location>
        <begin position="655"/>
        <end position="664"/>
    </location>
</feature>
<feature type="compositionally biased region" description="Low complexity" evidence="1">
    <location>
        <begin position="1124"/>
        <end position="1133"/>
    </location>
</feature>
<feature type="compositionally biased region" description="Basic and acidic residues" evidence="1">
    <location>
        <begin position="718"/>
        <end position="733"/>
    </location>
</feature>
<feature type="region of interest" description="Disordered" evidence="1">
    <location>
        <begin position="589"/>
        <end position="877"/>
    </location>
</feature>
<feature type="compositionally biased region" description="Low complexity" evidence="1">
    <location>
        <begin position="1615"/>
        <end position="1631"/>
    </location>
</feature>
<name>A0A9Q1HU45_CONCO</name>
<feature type="compositionally biased region" description="Low complexity" evidence="1">
    <location>
        <begin position="1564"/>
        <end position="1575"/>
    </location>
</feature>
<feature type="compositionally biased region" description="Acidic residues" evidence="1">
    <location>
        <begin position="630"/>
        <end position="650"/>
    </location>
</feature>
<evidence type="ECO:0000259" key="2">
    <source>
        <dbReference type="SMART" id="SM00717"/>
    </source>
</evidence>
<dbReference type="Pfam" id="PF15963">
    <property type="entry name" value="Myb_DNA-bind_7"/>
    <property type="match status" value="1"/>
</dbReference>
<dbReference type="EMBL" id="JAFJMO010000012">
    <property type="protein sequence ID" value="KAJ8261335.1"/>
    <property type="molecule type" value="Genomic_DNA"/>
</dbReference>
<feature type="compositionally biased region" description="Polar residues" evidence="1">
    <location>
        <begin position="809"/>
        <end position="818"/>
    </location>
</feature>
<feature type="region of interest" description="Disordered" evidence="1">
    <location>
        <begin position="263"/>
        <end position="373"/>
    </location>
</feature>
<feature type="compositionally biased region" description="Low complexity" evidence="1">
    <location>
        <begin position="1511"/>
        <end position="1527"/>
    </location>
</feature>
<comment type="caution">
    <text evidence="3">The sequence shown here is derived from an EMBL/GenBank/DDBJ whole genome shotgun (WGS) entry which is preliminary data.</text>
</comment>
<feature type="compositionally biased region" description="Polar residues" evidence="1">
    <location>
        <begin position="999"/>
        <end position="1019"/>
    </location>
</feature>
<feature type="compositionally biased region" description="Low complexity" evidence="1">
    <location>
        <begin position="52"/>
        <end position="64"/>
    </location>
</feature>
<feature type="compositionally biased region" description="Basic and acidic residues" evidence="1">
    <location>
        <begin position="396"/>
        <end position="408"/>
    </location>
</feature>
<organism evidence="3 4">
    <name type="scientific">Conger conger</name>
    <name type="common">Conger eel</name>
    <name type="synonym">Muraena conger</name>
    <dbReference type="NCBI Taxonomy" id="82655"/>
    <lineage>
        <taxon>Eukaryota</taxon>
        <taxon>Metazoa</taxon>
        <taxon>Chordata</taxon>
        <taxon>Craniata</taxon>
        <taxon>Vertebrata</taxon>
        <taxon>Euteleostomi</taxon>
        <taxon>Actinopterygii</taxon>
        <taxon>Neopterygii</taxon>
        <taxon>Teleostei</taxon>
        <taxon>Anguilliformes</taxon>
        <taxon>Congridae</taxon>
        <taxon>Conger</taxon>
    </lineage>
</organism>
<feature type="compositionally biased region" description="Acidic residues" evidence="1">
    <location>
        <begin position="429"/>
        <end position="445"/>
    </location>
</feature>
<proteinExistence type="predicted"/>
<dbReference type="InterPro" id="IPR001005">
    <property type="entry name" value="SANT/Myb"/>
</dbReference>
<dbReference type="GO" id="GO:0000126">
    <property type="term" value="C:transcription factor TFIIIB complex"/>
    <property type="evidence" value="ECO:0007669"/>
    <property type="project" value="TreeGrafter"/>
</dbReference>
<reference evidence="3" key="1">
    <citation type="journal article" date="2023" name="Science">
        <title>Genome structures resolve the early diversification of teleost fishes.</title>
        <authorList>
            <person name="Parey E."/>
            <person name="Louis A."/>
            <person name="Montfort J."/>
            <person name="Bouchez O."/>
            <person name="Roques C."/>
            <person name="Iampietro C."/>
            <person name="Lluch J."/>
            <person name="Castinel A."/>
            <person name="Donnadieu C."/>
            <person name="Desvignes T."/>
            <person name="Floi Bucao C."/>
            <person name="Jouanno E."/>
            <person name="Wen M."/>
            <person name="Mejri S."/>
            <person name="Dirks R."/>
            <person name="Jansen H."/>
            <person name="Henkel C."/>
            <person name="Chen W.J."/>
            <person name="Zahm M."/>
            <person name="Cabau C."/>
            <person name="Klopp C."/>
            <person name="Thompson A.W."/>
            <person name="Robinson-Rechavi M."/>
            <person name="Braasch I."/>
            <person name="Lecointre G."/>
            <person name="Bobe J."/>
            <person name="Postlethwait J.H."/>
            <person name="Berthelot C."/>
            <person name="Roest Crollius H."/>
            <person name="Guiguen Y."/>
        </authorList>
    </citation>
    <scope>NUCLEOTIDE SEQUENCE</scope>
    <source>
        <strain evidence="3">Concon-B</strain>
    </source>
</reference>
<keyword evidence="4" id="KW-1185">Reference proteome</keyword>
<feature type="compositionally biased region" description="Basic and acidic residues" evidence="1">
    <location>
        <begin position="1074"/>
        <end position="1083"/>
    </location>
</feature>
<evidence type="ECO:0000313" key="4">
    <source>
        <dbReference type="Proteomes" id="UP001152803"/>
    </source>
</evidence>
<feature type="region of interest" description="Disordered" evidence="1">
    <location>
        <begin position="992"/>
        <end position="1032"/>
    </location>
</feature>
<feature type="compositionally biased region" description="Polar residues" evidence="1">
    <location>
        <begin position="1426"/>
        <end position="1436"/>
    </location>
</feature>
<feature type="compositionally biased region" description="Basic and acidic residues" evidence="1">
    <location>
        <begin position="1156"/>
        <end position="1168"/>
    </location>
</feature>
<gene>
    <name evidence="3" type="ORF">COCON_G00170580</name>
</gene>
<feature type="domain" description="Myb-like" evidence="2">
    <location>
        <begin position="510"/>
        <end position="558"/>
    </location>
</feature>
<dbReference type="PANTHER" id="PTHR22929:SF0">
    <property type="entry name" value="TRANSCRIPTION FACTOR TFIIIB COMPONENT B'' HOMOLOG"/>
    <property type="match status" value="1"/>
</dbReference>
<feature type="region of interest" description="Disordered" evidence="1">
    <location>
        <begin position="1397"/>
        <end position="1689"/>
    </location>
</feature>
<feature type="region of interest" description="Disordered" evidence="1">
    <location>
        <begin position="1066"/>
        <end position="1210"/>
    </location>
</feature>
<feature type="compositionally biased region" description="Basic and acidic residues" evidence="1">
    <location>
        <begin position="334"/>
        <end position="353"/>
    </location>
</feature>
<feature type="region of interest" description="Disordered" evidence="1">
    <location>
        <begin position="167"/>
        <end position="195"/>
    </location>
</feature>
<feature type="compositionally biased region" description="Acidic residues" evidence="1">
    <location>
        <begin position="696"/>
        <end position="705"/>
    </location>
</feature>
<dbReference type="OrthoDB" id="272624at2759"/>
<dbReference type="PANTHER" id="PTHR22929">
    <property type="entry name" value="RNA POLYMERASE III TRANSCRIPTION INITIATION FACTOR B"/>
    <property type="match status" value="1"/>
</dbReference>
<dbReference type="SMART" id="SM00717">
    <property type="entry name" value="SANT"/>
    <property type="match status" value="1"/>
</dbReference>
<feature type="region of interest" description="Disordered" evidence="1">
    <location>
        <begin position="1275"/>
        <end position="1295"/>
    </location>
</feature>